<reference evidence="4 5" key="1">
    <citation type="submission" date="2019-09" db="EMBL/GenBank/DDBJ databases">
        <title>Genomes of family Cryomorphaceae.</title>
        <authorList>
            <person name="Bowman J.P."/>
        </authorList>
    </citation>
    <scope>NUCLEOTIDE SEQUENCE [LARGE SCALE GENOMIC DNA]</scope>
    <source>
        <strain evidence="4 5">LMG 25704</strain>
    </source>
</reference>
<feature type="signal peptide" evidence="2">
    <location>
        <begin position="1"/>
        <end position="17"/>
    </location>
</feature>
<dbReference type="AlphaFoldDB" id="A0A6N6RIK9"/>
<feature type="domain" description="Metallo-beta-lactamase" evidence="3">
    <location>
        <begin position="49"/>
        <end position="216"/>
    </location>
</feature>
<comment type="similarity">
    <text evidence="1">Belongs to the metallo-beta-lactamase superfamily. Class-B beta-lactamase family.</text>
</comment>
<dbReference type="Gene3D" id="3.60.15.10">
    <property type="entry name" value="Ribonuclease Z/Hydroxyacylglutathione hydrolase-like"/>
    <property type="match status" value="1"/>
</dbReference>
<dbReference type="Proteomes" id="UP000468650">
    <property type="component" value="Unassembled WGS sequence"/>
</dbReference>
<dbReference type="GO" id="GO:0016787">
    <property type="term" value="F:hydrolase activity"/>
    <property type="evidence" value="ECO:0007669"/>
    <property type="project" value="UniProtKB-KW"/>
</dbReference>
<evidence type="ECO:0000259" key="3">
    <source>
        <dbReference type="SMART" id="SM00849"/>
    </source>
</evidence>
<proteinExistence type="inferred from homology"/>
<dbReference type="Pfam" id="PF00753">
    <property type="entry name" value="Lactamase_B"/>
    <property type="match status" value="1"/>
</dbReference>
<name>A0A6N6RIK9_9FLAO</name>
<dbReference type="InterPro" id="IPR036866">
    <property type="entry name" value="RibonucZ/Hydroxyglut_hydro"/>
</dbReference>
<dbReference type="PANTHER" id="PTHR42951">
    <property type="entry name" value="METALLO-BETA-LACTAMASE DOMAIN-CONTAINING"/>
    <property type="match status" value="1"/>
</dbReference>
<keyword evidence="5" id="KW-1185">Reference proteome</keyword>
<dbReference type="GO" id="GO:0017001">
    <property type="term" value="P:antibiotic catabolic process"/>
    <property type="evidence" value="ECO:0007669"/>
    <property type="project" value="UniProtKB-ARBA"/>
</dbReference>
<evidence type="ECO:0000256" key="1">
    <source>
        <dbReference type="ARBA" id="ARBA00005250"/>
    </source>
</evidence>
<dbReference type="RefSeq" id="WP_151665764.1">
    <property type="nucleotide sequence ID" value="NZ_WBVO01000001.1"/>
</dbReference>
<keyword evidence="2" id="KW-0732">Signal</keyword>
<sequence length="245" mass="26812">MRPISILLLSAPLFSFAQSTSCPPLSFNQIDNRTTLIVAYDTINGECIPANYLILEGDSTSILLDTPWNNEQTEELLAWADSSLKVPISTAIISHAHNDRMGGIDALHNRGIKTYIHSKAQEANTDFSPAKEVLTTPRGFDLGNLKINVLYPGDGHAPGNLVVLIGRHGFYGGCFLKSAYSKNLGYTGDADIRSWYCALNRLTDVAERAVWIIPGHGSADDGAFDRTLELVEEELGDELEEVECD</sequence>
<keyword evidence="4" id="KW-0378">Hydrolase</keyword>
<evidence type="ECO:0000256" key="2">
    <source>
        <dbReference type="SAM" id="SignalP"/>
    </source>
</evidence>
<dbReference type="PANTHER" id="PTHR42951:SF4">
    <property type="entry name" value="ACYL-COENZYME A THIOESTERASE MBLAC2"/>
    <property type="match status" value="1"/>
</dbReference>
<evidence type="ECO:0000313" key="5">
    <source>
        <dbReference type="Proteomes" id="UP000468650"/>
    </source>
</evidence>
<comment type="caution">
    <text evidence="4">The sequence shown here is derived from an EMBL/GenBank/DDBJ whole genome shotgun (WGS) entry which is preliminary data.</text>
</comment>
<dbReference type="InterPro" id="IPR050855">
    <property type="entry name" value="NDM-1-like"/>
</dbReference>
<dbReference type="InterPro" id="IPR001279">
    <property type="entry name" value="Metallo-B-lactamas"/>
</dbReference>
<evidence type="ECO:0000313" key="4">
    <source>
        <dbReference type="EMBL" id="KAB2814183.1"/>
    </source>
</evidence>
<accession>A0A6N6RIK9</accession>
<dbReference type="OrthoDB" id="9769598at2"/>
<organism evidence="4 5">
    <name type="scientific">Phaeocystidibacter luteus</name>
    <dbReference type="NCBI Taxonomy" id="911197"/>
    <lineage>
        <taxon>Bacteria</taxon>
        <taxon>Pseudomonadati</taxon>
        <taxon>Bacteroidota</taxon>
        <taxon>Flavobacteriia</taxon>
        <taxon>Flavobacteriales</taxon>
        <taxon>Phaeocystidibacteraceae</taxon>
        <taxon>Phaeocystidibacter</taxon>
    </lineage>
</organism>
<dbReference type="EMBL" id="WBVO01000001">
    <property type="protein sequence ID" value="KAB2814183.1"/>
    <property type="molecule type" value="Genomic_DNA"/>
</dbReference>
<dbReference type="SMART" id="SM00849">
    <property type="entry name" value="Lactamase_B"/>
    <property type="match status" value="1"/>
</dbReference>
<feature type="chain" id="PRO_5027092784" evidence="2">
    <location>
        <begin position="18"/>
        <end position="245"/>
    </location>
</feature>
<dbReference type="SUPFAM" id="SSF56281">
    <property type="entry name" value="Metallo-hydrolase/oxidoreductase"/>
    <property type="match status" value="1"/>
</dbReference>
<gene>
    <name evidence="4" type="ORF">F8C67_00195</name>
</gene>
<protein>
    <submittedName>
        <fullName evidence="4">MBL fold metallo-hydrolase</fullName>
    </submittedName>
</protein>